<feature type="signal peptide" evidence="2">
    <location>
        <begin position="1"/>
        <end position="26"/>
    </location>
</feature>
<proteinExistence type="predicted"/>
<dbReference type="EMBL" id="CP104311">
    <property type="protein sequence ID" value="WWF02518.1"/>
    <property type="molecule type" value="Genomic_DNA"/>
</dbReference>
<dbReference type="SUPFAM" id="SSF49354">
    <property type="entry name" value="PapD-like"/>
    <property type="match status" value="1"/>
</dbReference>
<dbReference type="Proteomes" id="UP001359308">
    <property type="component" value="Chromosome"/>
</dbReference>
<evidence type="ECO:0000313" key="5">
    <source>
        <dbReference type="Proteomes" id="UP001359308"/>
    </source>
</evidence>
<dbReference type="Pfam" id="PF00345">
    <property type="entry name" value="PapD_N"/>
    <property type="match status" value="1"/>
</dbReference>
<keyword evidence="2" id="KW-0732">Signal</keyword>
<protein>
    <submittedName>
        <fullName evidence="4">Fimbria/pilus periplasmic chaperone</fullName>
    </submittedName>
</protein>
<dbReference type="InterPro" id="IPR050643">
    <property type="entry name" value="Periplasmic_pilus_chap"/>
</dbReference>
<evidence type="ECO:0000256" key="1">
    <source>
        <dbReference type="SAM" id="MobiDB-lite"/>
    </source>
</evidence>
<gene>
    <name evidence="4" type="ORF">N4J17_02555</name>
</gene>
<evidence type="ECO:0000256" key="2">
    <source>
        <dbReference type="SAM" id="SignalP"/>
    </source>
</evidence>
<dbReference type="RefSeq" id="WP_232470332.1">
    <property type="nucleotide sequence ID" value="NZ_CP104311.1"/>
</dbReference>
<name>A0ABZ2F5K1_METCP</name>
<evidence type="ECO:0000313" key="4">
    <source>
        <dbReference type="EMBL" id="WWF02518.1"/>
    </source>
</evidence>
<sequence length="271" mass="28613">MISSPFAARRLTPLLAACLCASAQLAASQLDVAPTRIELSTAKPASAVTVKNESKDKLVIQNSVVAWTREGNEDRHTPTRDLIVTPPIATVAPGGSQVLRVGLRRPADPRSMLTYRLFVEEVPPPPQAGFKGVQFALRVSLPVLVQPAAPAPPRIVWSGARRPGGDLEITARNEGSALQAVYELFIGGTPGKPVGQSGTILLPPGSRQSWTFPPRHPGDRIRAGPCPGIHQRGRPRKRCGNALSVPAPVVATIPAAPDARHGPPAGAAFRN</sequence>
<feature type="region of interest" description="Disordered" evidence="1">
    <location>
        <begin position="216"/>
        <end position="241"/>
    </location>
</feature>
<dbReference type="Gene3D" id="2.60.40.10">
    <property type="entry name" value="Immunoglobulins"/>
    <property type="match status" value="1"/>
</dbReference>
<reference evidence="4 5" key="1">
    <citation type="submission" date="2022-09" db="EMBL/GenBank/DDBJ databases">
        <authorList>
            <person name="Giprobiosintez L."/>
        </authorList>
    </citation>
    <scope>NUCLEOTIDE SEQUENCE [LARGE SCALE GENOMIC DNA]</scope>
    <source>
        <strain evidence="5">VKPM-B-12549 (GBS-15)</strain>
    </source>
</reference>
<dbReference type="InterPro" id="IPR016147">
    <property type="entry name" value="Pili_assmbl_chaperone_N"/>
</dbReference>
<dbReference type="PANTHER" id="PTHR30251">
    <property type="entry name" value="PILUS ASSEMBLY CHAPERONE"/>
    <property type="match status" value="1"/>
</dbReference>
<feature type="domain" description="Pili assembly chaperone N-terminal" evidence="3">
    <location>
        <begin position="30"/>
        <end position="149"/>
    </location>
</feature>
<dbReference type="InterPro" id="IPR013783">
    <property type="entry name" value="Ig-like_fold"/>
</dbReference>
<organism evidence="4 5">
    <name type="scientific">Methylococcus capsulatus</name>
    <dbReference type="NCBI Taxonomy" id="414"/>
    <lineage>
        <taxon>Bacteria</taxon>
        <taxon>Pseudomonadati</taxon>
        <taxon>Pseudomonadota</taxon>
        <taxon>Gammaproteobacteria</taxon>
        <taxon>Methylococcales</taxon>
        <taxon>Methylococcaceae</taxon>
        <taxon>Methylococcus</taxon>
    </lineage>
</organism>
<dbReference type="PANTHER" id="PTHR30251:SF4">
    <property type="entry name" value="SLR1668 PROTEIN"/>
    <property type="match status" value="1"/>
</dbReference>
<dbReference type="InterPro" id="IPR008962">
    <property type="entry name" value="PapD-like_sf"/>
</dbReference>
<accession>A0ABZ2F5K1</accession>
<evidence type="ECO:0000259" key="3">
    <source>
        <dbReference type="Pfam" id="PF00345"/>
    </source>
</evidence>
<keyword evidence="5" id="KW-1185">Reference proteome</keyword>
<feature type="chain" id="PRO_5046056549" evidence="2">
    <location>
        <begin position="27"/>
        <end position="271"/>
    </location>
</feature>